<protein>
    <submittedName>
        <fullName evidence="2">Uncharacterized protein</fullName>
    </submittedName>
</protein>
<feature type="region of interest" description="Disordered" evidence="1">
    <location>
        <begin position="1"/>
        <end position="22"/>
    </location>
</feature>
<dbReference type="ExpressionAtlas" id="A0A3L6D7Q1">
    <property type="expression patterns" value="baseline and differential"/>
</dbReference>
<organism evidence="2 3">
    <name type="scientific">Zea mays</name>
    <name type="common">Maize</name>
    <dbReference type="NCBI Taxonomy" id="4577"/>
    <lineage>
        <taxon>Eukaryota</taxon>
        <taxon>Viridiplantae</taxon>
        <taxon>Streptophyta</taxon>
        <taxon>Embryophyta</taxon>
        <taxon>Tracheophyta</taxon>
        <taxon>Spermatophyta</taxon>
        <taxon>Magnoliopsida</taxon>
        <taxon>Liliopsida</taxon>
        <taxon>Poales</taxon>
        <taxon>Poaceae</taxon>
        <taxon>PACMAD clade</taxon>
        <taxon>Panicoideae</taxon>
        <taxon>Andropogonodae</taxon>
        <taxon>Andropogoneae</taxon>
        <taxon>Tripsacinae</taxon>
        <taxon>Zea</taxon>
    </lineage>
</organism>
<evidence type="ECO:0000313" key="2">
    <source>
        <dbReference type="EMBL" id="PWZ04616.1"/>
    </source>
</evidence>
<reference evidence="2 3" key="1">
    <citation type="journal article" date="2018" name="Nat. Genet.">
        <title>Extensive intraspecific gene order and gene structural variations between Mo17 and other maize genomes.</title>
        <authorList>
            <person name="Sun S."/>
            <person name="Zhou Y."/>
            <person name="Chen J."/>
            <person name="Shi J."/>
            <person name="Zhao H."/>
            <person name="Zhao H."/>
            <person name="Song W."/>
            <person name="Zhang M."/>
            <person name="Cui Y."/>
            <person name="Dong X."/>
            <person name="Liu H."/>
            <person name="Ma X."/>
            <person name="Jiao Y."/>
            <person name="Wang B."/>
            <person name="Wei X."/>
            <person name="Stein J.C."/>
            <person name="Glaubitz J.C."/>
            <person name="Lu F."/>
            <person name="Yu G."/>
            <person name="Liang C."/>
            <person name="Fengler K."/>
            <person name="Li B."/>
            <person name="Rafalski A."/>
            <person name="Schnable P.S."/>
            <person name="Ware D.H."/>
            <person name="Buckler E.S."/>
            <person name="Lai J."/>
        </authorList>
    </citation>
    <scope>NUCLEOTIDE SEQUENCE [LARGE SCALE GENOMIC DNA]</scope>
    <source>
        <strain evidence="3">cv. Missouri 17</strain>
        <tissue evidence="2">Seedling</tissue>
    </source>
</reference>
<sequence>MEVRGFATTTASSRRTEAGTNHHLRHMPPFLTLQDAGELGSTSLAPFATSRWRCPSSATTFRRNIALTPGMLFAPSAQQSRKDMAAHSDCSTRIFSSVDAVPGDDNAQKDDQRLKLNNKGATASDDDASSKLGLEERLQRIDFLTEILMSTIL</sequence>
<dbReference type="EMBL" id="NCVQ01000096">
    <property type="protein sequence ID" value="PWZ04616.1"/>
    <property type="molecule type" value="Genomic_DNA"/>
</dbReference>
<accession>A0A3L6D7Q1</accession>
<evidence type="ECO:0000256" key="1">
    <source>
        <dbReference type="SAM" id="MobiDB-lite"/>
    </source>
</evidence>
<comment type="caution">
    <text evidence="2">The sequence shown here is derived from an EMBL/GenBank/DDBJ whole genome shotgun (WGS) entry which is preliminary data.</text>
</comment>
<dbReference type="Proteomes" id="UP000251960">
    <property type="component" value="Unassembled WGS sequence"/>
</dbReference>
<name>A0A3L6D7Q1_MAIZE</name>
<gene>
    <name evidence="2" type="ORF">Zm00014a_031475</name>
</gene>
<dbReference type="AlphaFoldDB" id="A0A3L6D7Q1"/>
<proteinExistence type="predicted"/>
<evidence type="ECO:0000313" key="3">
    <source>
        <dbReference type="Proteomes" id="UP000251960"/>
    </source>
</evidence>